<dbReference type="Proteomes" id="UP001211907">
    <property type="component" value="Unassembled WGS sequence"/>
</dbReference>
<evidence type="ECO:0000313" key="2">
    <source>
        <dbReference type="EMBL" id="KAJ3099886.1"/>
    </source>
</evidence>
<dbReference type="EMBL" id="JADGJH010002319">
    <property type="protein sequence ID" value="KAJ3099886.1"/>
    <property type="molecule type" value="Genomic_DNA"/>
</dbReference>
<organism evidence="2 3">
    <name type="scientific">Physocladia obscura</name>
    <dbReference type="NCBI Taxonomy" id="109957"/>
    <lineage>
        <taxon>Eukaryota</taxon>
        <taxon>Fungi</taxon>
        <taxon>Fungi incertae sedis</taxon>
        <taxon>Chytridiomycota</taxon>
        <taxon>Chytridiomycota incertae sedis</taxon>
        <taxon>Chytridiomycetes</taxon>
        <taxon>Chytridiales</taxon>
        <taxon>Chytriomycetaceae</taxon>
        <taxon>Physocladia</taxon>
    </lineage>
</organism>
<sequence>MDERGATEAQQEFHEDLQRIRLNCINPILREFNALPDQVQDTAKSDDGTYAAPATRSHLPSLTLSLEPFPRNLPVQPVQLSPTSSTSPDSGLAEPTQMEGAIPRHLTTAQAETIIDPFQQVKSLLQKYGPLASKRYTTTQQEFSDLYDTPESVERRRYQGTDVAEMKLQLTVQIRQSLHYVAAMTNKTNGYHLFVGEKLIQLLDEFRKKFEAWFDSSECQQLAETDVLSAAFWKETPTGLHTRDTTYAFDIDDEGLLADVDLEDFTEECISLY</sequence>
<evidence type="ECO:0000256" key="1">
    <source>
        <dbReference type="SAM" id="MobiDB-lite"/>
    </source>
</evidence>
<proteinExistence type="predicted"/>
<gene>
    <name evidence="2" type="ORF">HK100_004812</name>
</gene>
<dbReference type="AlphaFoldDB" id="A0AAD5SSN6"/>
<feature type="region of interest" description="Disordered" evidence="1">
    <location>
        <begin position="73"/>
        <end position="97"/>
    </location>
</feature>
<protein>
    <submittedName>
        <fullName evidence="2">Uncharacterized protein</fullName>
    </submittedName>
</protein>
<feature type="compositionally biased region" description="Polar residues" evidence="1">
    <location>
        <begin position="78"/>
        <end position="89"/>
    </location>
</feature>
<name>A0AAD5SSN6_9FUNG</name>
<evidence type="ECO:0000313" key="3">
    <source>
        <dbReference type="Proteomes" id="UP001211907"/>
    </source>
</evidence>
<feature type="non-terminal residue" evidence="2">
    <location>
        <position position="273"/>
    </location>
</feature>
<keyword evidence="3" id="KW-1185">Reference proteome</keyword>
<accession>A0AAD5SSN6</accession>
<reference evidence="2" key="1">
    <citation type="submission" date="2020-05" db="EMBL/GenBank/DDBJ databases">
        <title>Phylogenomic resolution of chytrid fungi.</title>
        <authorList>
            <person name="Stajich J.E."/>
            <person name="Amses K."/>
            <person name="Simmons R."/>
            <person name="Seto K."/>
            <person name="Myers J."/>
            <person name="Bonds A."/>
            <person name="Quandt C.A."/>
            <person name="Barry K."/>
            <person name="Liu P."/>
            <person name="Grigoriev I."/>
            <person name="Longcore J.E."/>
            <person name="James T.Y."/>
        </authorList>
    </citation>
    <scope>NUCLEOTIDE SEQUENCE</scope>
    <source>
        <strain evidence="2">JEL0513</strain>
    </source>
</reference>
<comment type="caution">
    <text evidence="2">The sequence shown here is derived from an EMBL/GenBank/DDBJ whole genome shotgun (WGS) entry which is preliminary data.</text>
</comment>